<protein>
    <recommendedName>
        <fullName evidence="8">Regucalcin</fullName>
        <ecNumber evidence="7">3.1.1.17</ecNumber>
    </recommendedName>
    <alternativeName>
        <fullName evidence="13">Gluconolactonase</fullName>
    </alternativeName>
</protein>
<evidence type="ECO:0000313" key="19">
    <source>
        <dbReference type="Proteomes" id="UP001075354"/>
    </source>
</evidence>
<feature type="active site" description="Proton donor/acceptor" evidence="14">
    <location>
        <position position="254"/>
    </location>
</feature>
<feature type="binding site" evidence="15">
    <location>
        <position position="254"/>
    </location>
    <ligand>
        <name>a divalent metal cation</name>
        <dbReference type="ChEBI" id="CHEBI:60240"/>
    </ligand>
</feature>
<comment type="cofactor">
    <cofactor evidence="2">
        <name>Ca(2+)</name>
        <dbReference type="ChEBI" id="CHEBI:29108"/>
    </cofactor>
</comment>
<comment type="similarity">
    <text evidence="6">Belongs to the SMP-30/CGR1 family.</text>
</comment>
<feature type="binding site" evidence="15">
    <location>
        <position position="202"/>
    </location>
    <ligand>
        <name>a divalent metal cation</name>
        <dbReference type="ChEBI" id="CHEBI:60240"/>
    </ligand>
</feature>
<dbReference type="InterPro" id="IPR008367">
    <property type="entry name" value="Regucalcin"/>
</dbReference>
<feature type="signal peptide" evidence="16">
    <location>
        <begin position="1"/>
        <end position="23"/>
    </location>
</feature>
<dbReference type="PANTHER" id="PTHR10907">
    <property type="entry name" value="REGUCALCIN"/>
    <property type="match status" value="1"/>
</dbReference>
<dbReference type="PRINTS" id="PR01790">
    <property type="entry name" value="SMP30FAMILY"/>
</dbReference>
<dbReference type="InterPro" id="IPR011042">
    <property type="entry name" value="6-blade_b-propeller_TolB-like"/>
</dbReference>
<proteinExistence type="inferred from homology"/>
<dbReference type="GO" id="GO:0019853">
    <property type="term" value="P:L-ascorbic acid biosynthetic process"/>
    <property type="evidence" value="ECO:0007669"/>
    <property type="project" value="TreeGrafter"/>
</dbReference>
<dbReference type="GO" id="GO:0004341">
    <property type="term" value="F:gluconolactonase activity"/>
    <property type="evidence" value="ECO:0007669"/>
    <property type="project" value="UniProtKB-EC"/>
</dbReference>
<evidence type="ECO:0000256" key="5">
    <source>
        <dbReference type="ARBA" id="ARBA00004496"/>
    </source>
</evidence>
<evidence type="ECO:0000256" key="10">
    <source>
        <dbReference type="ARBA" id="ARBA00022723"/>
    </source>
</evidence>
<comment type="cofactor">
    <cofactor evidence="4">
        <name>Mg(2+)</name>
        <dbReference type="ChEBI" id="CHEBI:18420"/>
    </cofactor>
</comment>
<dbReference type="Gene3D" id="2.120.10.30">
    <property type="entry name" value="TolB, C-terminal domain"/>
    <property type="match status" value="1"/>
</dbReference>
<comment type="subcellular location">
    <subcellularLocation>
        <location evidence="5">Cytoplasm</location>
    </subcellularLocation>
</comment>
<dbReference type="GO" id="GO:0005737">
    <property type="term" value="C:cytoplasm"/>
    <property type="evidence" value="ECO:0007669"/>
    <property type="project" value="UniProtKB-SubCell"/>
</dbReference>
<keyword evidence="12" id="KW-0106">Calcium</keyword>
<comment type="cofactor">
    <cofactor evidence="3">
        <name>Mn(2+)</name>
        <dbReference type="ChEBI" id="CHEBI:29035"/>
    </cofactor>
</comment>
<evidence type="ECO:0000313" key="18">
    <source>
        <dbReference type="EMBL" id="KAJ1531489.1"/>
    </source>
</evidence>
<dbReference type="InterPro" id="IPR005511">
    <property type="entry name" value="SMP-30"/>
</dbReference>
<keyword evidence="19" id="KW-1185">Reference proteome</keyword>
<evidence type="ECO:0000256" key="12">
    <source>
        <dbReference type="ARBA" id="ARBA00022837"/>
    </source>
</evidence>
<dbReference type="Pfam" id="PF08450">
    <property type="entry name" value="SGL"/>
    <property type="match status" value="1"/>
</dbReference>
<gene>
    <name evidence="18" type="ORF">ONE63_000164</name>
</gene>
<evidence type="ECO:0000256" key="16">
    <source>
        <dbReference type="SAM" id="SignalP"/>
    </source>
</evidence>
<dbReference type="EMBL" id="JAPTSV010000001">
    <property type="protein sequence ID" value="KAJ1531489.1"/>
    <property type="molecule type" value="Genomic_DNA"/>
</dbReference>
<dbReference type="GO" id="GO:0030234">
    <property type="term" value="F:enzyme regulator activity"/>
    <property type="evidence" value="ECO:0007669"/>
    <property type="project" value="InterPro"/>
</dbReference>
<accession>A0AAV7Y1G1</accession>
<evidence type="ECO:0000256" key="13">
    <source>
        <dbReference type="ARBA" id="ARBA00032464"/>
    </source>
</evidence>
<keyword evidence="11" id="KW-0378">Hydrolase</keyword>
<evidence type="ECO:0000256" key="15">
    <source>
        <dbReference type="PIRSR" id="PIRSR605511-2"/>
    </source>
</evidence>
<evidence type="ECO:0000256" key="11">
    <source>
        <dbReference type="ARBA" id="ARBA00022801"/>
    </source>
</evidence>
<dbReference type="GO" id="GO:0005509">
    <property type="term" value="F:calcium ion binding"/>
    <property type="evidence" value="ECO:0007669"/>
    <property type="project" value="InterPro"/>
</dbReference>
<organism evidence="18 19">
    <name type="scientific">Megalurothrips usitatus</name>
    <name type="common">bean blossom thrips</name>
    <dbReference type="NCBI Taxonomy" id="439358"/>
    <lineage>
        <taxon>Eukaryota</taxon>
        <taxon>Metazoa</taxon>
        <taxon>Ecdysozoa</taxon>
        <taxon>Arthropoda</taxon>
        <taxon>Hexapoda</taxon>
        <taxon>Insecta</taxon>
        <taxon>Pterygota</taxon>
        <taxon>Neoptera</taxon>
        <taxon>Paraneoptera</taxon>
        <taxon>Thysanoptera</taxon>
        <taxon>Terebrantia</taxon>
        <taxon>Thripoidea</taxon>
        <taxon>Thripidae</taxon>
        <taxon>Megalurothrips</taxon>
    </lineage>
</organism>
<evidence type="ECO:0000259" key="17">
    <source>
        <dbReference type="Pfam" id="PF08450"/>
    </source>
</evidence>
<dbReference type="PRINTS" id="PR01791">
    <property type="entry name" value="REGUCALCIN"/>
</dbReference>
<feature type="domain" description="SMP-30/Gluconolactonase/LRE-like region" evidence="17">
    <location>
        <begin position="35"/>
        <end position="314"/>
    </location>
</feature>
<dbReference type="AlphaFoldDB" id="A0AAV7Y1G1"/>
<evidence type="ECO:0000256" key="7">
    <source>
        <dbReference type="ARBA" id="ARBA00013227"/>
    </source>
</evidence>
<comment type="catalytic activity">
    <reaction evidence="1">
        <text>D-glucono-1,5-lactone + H2O = D-gluconate + H(+)</text>
        <dbReference type="Rhea" id="RHEA:10440"/>
        <dbReference type="ChEBI" id="CHEBI:15377"/>
        <dbReference type="ChEBI" id="CHEBI:15378"/>
        <dbReference type="ChEBI" id="CHEBI:16217"/>
        <dbReference type="ChEBI" id="CHEBI:18391"/>
        <dbReference type="EC" id="3.1.1.17"/>
    </reaction>
</comment>
<keyword evidence="15" id="KW-0862">Zinc</keyword>
<evidence type="ECO:0000256" key="8">
    <source>
        <dbReference type="ARBA" id="ARBA00016808"/>
    </source>
</evidence>
<evidence type="ECO:0000256" key="4">
    <source>
        <dbReference type="ARBA" id="ARBA00001946"/>
    </source>
</evidence>
<sequence length="362" mass="39753">MARRWLPALVGALWALLLGVASSYEIKAVTPPVIMGESPYWDDATGTVIFIDVIGQMVLRYDPAHPEDLKNISLSGYTGRVTPAVPVKNCTMMLVGVGTVLHLVDVDWGAPGVPAVVKTSTAMSRVEEHLPTNRFNDGKADSRGRLWIGTMDDRQTSRRRRRRFSPNKGELFRFHMKRDLNQTSGYCVDTKCVVEDNLSIPNGMAWTPDDKYYYLADSASKAVYRFDFDAEQGVLSNRTAAFRFEDHGVPGAPDGLTLDVDGNLWIACVHGGRVIRVDPRTGSLLQTIRLNTTNPSAAEWGGKDRDVLYVTTARYQMGEQQLAREPDAGRTFAITGLGTRGLPSAPYPAVAAARADTSSASW</sequence>
<evidence type="ECO:0000256" key="1">
    <source>
        <dbReference type="ARBA" id="ARBA00001589"/>
    </source>
</evidence>
<name>A0AAV7Y1G1_9NEOP</name>
<dbReference type="SUPFAM" id="SSF63829">
    <property type="entry name" value="Calcium-dependent phosphotriesterase"/>
    <property type="match status" value="1"/>
</dbReference>
<comment type="cofactor">
    <cofactor evidence="15">
        <name>Zn(2+)</name>
        <dbReference type="ChEBI" id="CHEBI:29105"/>
    </cofactor>
    <text evidence="15">Binds 1 divalent metal cation per subunit.</text>
</comment>
<dbReference type="PANTHER" id="PTHR10907:SF47">
    <property type="entry name" value="REGUCALCIN"/>
    <property type="match status" value="1"/>
</dbReference>
<dbReference type="Proteomes" id="UP001075354">
    <property type="component" value="Chromosome 1"/>
</dbReference>
<reference evidence="18" key="1">
    <citation type="submission" date="2022-12" db="EMBL/GenBank/DDBJ databases">
        <title>Chromosome-level genome assembly of the bean flower thrips Megalurothrips usitatus.</title>
        <authorList>
            <person name="Ma L."/>
            <person name="Liu Q."/>
            <person name="Li H."/>
            <person name="Cai W."/>
        </authorList>
    </citation>
    <scope>NUCLEOTIDE SEQUENCE</scope>
    <source>
        <strain evidence="18">Cailab_2022a</strain>
    </source>
</reference>
<feature type="binding site" evidence="15">
    <location>
        <position position="37"/>
    </location>
    <ligand>
        <name>a divalent metal cation</name>
        <dbReference type="ChEBI" id="CHEBI:60240"/>
    </ligand>
</feature>
<keyword evidence="10 15" id="KW-0479">Metal-binding</keyword>
<keyword evidence="9" id="KW-0963">Cytoplasm</keyword>
<dbReference type="InterPro" id="IPR013658">
    <property type="entry name" value="SGL"/>
</dbReference>
<evidence type="ECO:0000256" key="3">
    <source>
        <dbReference type="ARBA" id="ARBA00001936"/>
    </source>
</evidence>
<dbReference type="EC" id="3.1.1.17" evidence="7"/>
<evidence type="ECO:0000256" key="2">
    <source>
        <dbReference type="ARBA" id="ARBA00001913"/>
    </source>
</evidence>
<comment type="caution">
    <text evidence="18">The sequence shown here is derived from an EMBL/GenBank/DDBJ whole genome shotgun (WGS) entry which is preliminary data.</text>
</comment>
<evidence type="ECO:0000256" key="9">
    <source>
        <dbReference type="ARBA" id="ARBA00022490"/>
    </source>
</evidence>
<evidence type="ECO:0000256" key="14">
    <source>
        <dbReference type="PIRSR" id="PIRSR605511-1"/>
    </source>
</evidence>
<feature type="binding site" evidence="15">
    <location>
        <position position="134"/>
    </location>
    <ligand>
        <name>substrate</name>
    </ligand>
</feature>
<feature type="chain" id="PRO_5043328205" description="Regucalcin" evidence="16">
    <location>
        <begin position="24"/>
        <end position="362"/>
    </location>
</feature>
<keyword evidence="16" id="KW-0732">Signal</keyword>
<feature type="binding site" evidence="15">
    <location>
        <position position="136"/>
    </location>
    <ligand>
        <name>substrate</name>
    </ligand>
</feature>
<evidence type="ECO:0000256" key="6">
    <source>
        <dbReference type="ARBA" id="ARBA00008853"/>
    </source>
</evidence>